<accession>A0ABW3K552</accession>
<dbReference type="EMBL" id="JBHTKA010000004">
    <property type="protein sequence ID" value="MFD1000348.1"/>
    <property type="molecule type" value="Genomic_DNA"/>
</dbReference>
<proteinExistence type="predicted"/>
<gene>
    <name evidence="1" type="ORF">ACFQ21_13580</name>
</gene>
<comment type="caution">
    <text evidence="1">The sequence shown here is derived from an EMBL/GenBank/DDBJ whole genome shotgun (WGS) entry which is preliminary data.</text>
</comment>
<name>A0ABW3K552_9BACT</name>
<dbReference type="RefSeq" id="WP_377579755.1">
    <property type="nucleotide sequence ID" value="NZ_JBHTKA010000004.1"/>
</dbReference>
<evidence type="ECO:0000313" key="1">
    <source>
        <dbReference type="EMBL" id="MFD1000348.1"/>
    </source>
</evidence>
<sequence>MNNFIKILLLLLISQVTEGQISIELLNTYNNPGPPELYFKYKLQDTIFAKHEGLQLKNFASVKFDIDKNGVIDNVHFSISTDSLLHPYIMDVLMSTNHHWIIKQKGKSIKKKITVILPMIFTLTPRVTKKTTTRVEEHFGDTFEDIELEATHLFQFNKKDYSLYMFYRNVEKYNGVVLNPIEVRVPNNPDENNY</sequence>
<keyword evidence="2" id="KW-1185">Reference proteome</keyword>
<organism evidence="1 2">
    <name type="scientific">Ohtaekwangia kribbensis</name>
    <dbReference type="NCBI Taxonomy" id="688913"/>
    <lineage>
        <taxon>Bacteria</taxon>
        <taxon>Pseudomonadati</taxon>
        <taxon>Bacteroidota</taxon>
        <taxon>Cytophagia</taxon>
        <taxon>Cytophagales</taxon>
        <taxon>Fulvivirgaceae</taxon>
        <taxon>Ohtaekwangia</taxon>
    </lineage>
</organism>
<evidence type="ECO:0000313" key="2">
    <source>
        <dbReference type="Proteomes" id="UP001597112"/>
    </source>
</evidence>
<evidence type="ECO:0008006" key="3">
    <source>
        <dbReference type="Google" id="ProtNLM"/>
    </source>
</evidence>
<reference evidence="2" key="1">
    <citation type="journal article" date="2019" name="Int. J. Syst. Evol. Microbiol.">
        <title>The Global Catalogue of Microorganisms (GCM) 10K type strain sequencing project: providing services to taxonomists for standard genome sequencing and annotation.</title>
        <authorList>
            <consortium name="The Broad Institute Genomics Platform"/>
            <consortium name="The Broad Institute Genome Sequencing Center for Infectious Disease"/>
            <person name="Wu L."/>
            <person name="Ma J."/>
        </authorList>
    </citation>
    <scope>NUCLEOTIDE SEQUENCE [LARGE SCALE GENOMIC DNA]</scope>
    <source>
        <strain evidence="2">CCUG 58938</strain>
    </source>
</reference>
<dbReference type="Proteomes" id="UP001597112">
    <property type="component" value="Unassembled WGS sequence"/>
</dbReference>
<protein>
    <recommendedName>
        <fullName evidence="3">TonB C-terminal domain-containing protein</fullName>
    </recommendedName>
</protein>